<accession>A0ABY5PJI6</accession>
<dbReference type="PROSITE" id="PS00862">
    <property type="entry name" value="OX2_COVAL_FAD"/>
    <property type="match status" value="1"/>
</dbReference>
<comment type="similarity">
    <text evidence="2">Belongs to the oxygen-dependent FAD-linked oxidoreductase family.</text>
</comment>
<dbReference type="PROSITE" id="PS51387">
    <property type="entry name" value="FAD_PCMH"/>
    <property type="match status" value="1"/>
</dbReference>
<dbReference type="PANTHER" id="PTHR42973">
    <property type="entry name" value="BINDING OXIDOREDUCTASE, PUTATIVE (AFU_ORTHOLOGUE AFUA_1G17690)-RELATED"/>
    <property type="match status" value="1"/>
</dbReference>
<reference evidence="8" key="1">
    <citation type="submission" date="2021-11" db="EMBL/GenBank/DDBJ databases">
        <title>Cultivation dependent microbiological survey of springs from the worlds oldest radium mine currently devoted to the extraction of radon-saturated water.</title>
        <authorList>
            <person name="Kapinusova G."/>
            <person name="Smrhova T."/>
            <person name="Strejcek M."/>
            <person name="Suman J."/>
            <person name="Jani K."/>
            <person name="Pajer P."/>
            <person name="Uhlik O."/>
        </authorList>
    </citation>
    <scope>NUCLEOTIDE SEQUENCE [LARGE SCALE GENOMIC DNA]</scope>
    <source>
        <strain evidence="8">J379</strain>
    </source>
</reference>
<dbReference type="PANTHER" id="PTHR42973:SF39">
    <property type="entry name" value="FAD-BINDING PCMH-TYPE DOMAIN-CONTAINING PROTEIN"/>
    <property type="match status" value="1"/>
</dbReference>
<evidence type="ECO:0000256" key="5">
    <source>
        <dbReference type="ARBA" id="ARBA00023002"/>
    </source>
</evidence>
<evidence type="ECO:0000256" key="1">
    <source>
        <dbReference type="ARBA" id="ARBA00001974"/>
    </source>
</evidence>
<dbReference type="InterPro" id="IPR050416">
    <property type="entry name" value="FAD-linked_Oxidoreductase"/>
</dbReference>
<dbReference type="Gene3D" id="3.40.462.20">
    <property type="match status" value="1"/>
</dbReference>
<protein>
    <submittedName>
        <fullName evidence="7">FAD-binding oxidoreductase</fullName>
    </submittedName>
</protein>
<dbReference type="InterPro" id="IPR016169">
    <property type="entry name" value="FAD-bd_PCMH_sub2"/>
</dbReference>
<keyword evidence="4" id="KW-0274">FAD</keyword>
<dbReference type="InterPro" id="IPR036318">
    <property type="entry name" value="FAD-bd_PCMH-like_sf"/>
</dbReference>
<feature type="domain" description="FAD-binding PCMH-type" evidence="6">
    <location>
        <begin position="37"/>
        <end position="208"/>
    </location>
</feature>
<dbReference type="Gene3D" id="3.30.43.10">
    <property type="entry name" value="Uridine Diphospho-n-acetylenolpyruvylglucosamine Reductase, domain 2"/>
    <property type="match status" value="1"/>
</dbReference>
<evidence type="ECO:0000256" key="4">
    <source>
        <dbReference type="ARBA" id="ARBA00022827"/>
    </source>
</evidence>
<name>A0ABY5PJI6_9ACTN</name>
<dbReference type="Proteomes" id="UP001058860">
    <property type="component" value="Chromosome"/>
</dbReference>
<dbReference type="InterPro" id="IPR006094">
    <property type="entry name" value="Oxid_FAD_bind_N"/>
</dbReference>
<gene>
    <name evidence="7" type="ORF">LRS13_04615</name>
</gene>
<organism evidence="7 8">
    <name type="scientific">Svornostia abyssi</name>
    <dbReference type="NCBI Taxonomy" id="2898438"/>
    <lineage>
        <taxon>Bacteria</taxon>
        <taxon>Bacillati</taxon>
        <taxon>Actinomycetota</taxon>
        <taxon>Thermoleophilia</taxon>
        <taxon>Solirubrobacterales</taxon>
        <taxon>Baekduiaceae</taxon>
        <taxon>Svornostia</taxon>
    </lineage>
</organism>
<keyword evidence="5" id="KW-0560">Oxidoreductase</keyword>
<evidence type="ECO:0000313" key="8">
    <source>
        <dbReference type="Proteomes" id="UP001058860"/>
    </source>
</evidence>
<evidence type="ECO:0000256" key="3">
    <source>
        <dbReference type="ARBA" id="ARBA00022630"/>
    </source>
</evidence>
<dbReference type="Gene3D" id="3.30.465.10">
    <property type="match status" value="1"/>
</dbReference>
<keyword evidence="3" id="KW-0285">Flavoprotein</keyword>
<dbReference type="RefSeq" id="WP_353865297.1">
    <property type="nucleotide sequence ID" value="NZ_CP088295.1"/>
</dbReference>
<dbReference type="Pfam" id="PF01565">
    <property type="entry name" value="FAD_binding_4"/>
    <property type="match status" value="1"/>
</dbReference>
<dbReference type="EMBL" id="CP088295">
    <property type="protein sequence ID" value="UUY04817.1"/>
    <property type="molecule type" value="Genomic_DNA"/>
</dbReference>
<sequence length="457" mass="48507">MSVIDRLADLRAHVRGAVTTPDDPDWEDARQAWNLAVDQHPVFVVEAADADDIAATVRFAAENELRVAVQGTGHGAAARGGELAETILLRTSSMRGVTVDPERRTARVQAGAQWGDVVRATAEHGLVALHGSSHDVGVVGYTLGGGIGWLARKHGLASSHVTAMDVIVPSGQRVEVTDSSCPQLFWAMRGGGGSFGIVVEMEFSLFELREIHAGALLWPAERAGEVLRRWRDVAERLPDEVTSVGRLVHFPPFPTVPEPLRDRKMVLVEAASLLGEEETSALLRPLRELGPEMDTFATGPVEMLIELHGDPPQPVPGMGGGAMLAELPDAAIDAVLELCGPDADSPLLGIEFRQLGGALGRAPEGAGALSSLQGRFAAYMVGMVTGPEAAAAIERHIATTQDGLAPWSTGGAYLNFTESPVDAGQAFGTTTVRRLRDIAAAIDPDRVLVPNHQVRAY</sequence>
<keyword evidence="8" id="KW-1185">Reference proteome</keyword>
<evidence type="ECO:0000313" key="7">
    <source>
        <dbReference type="EMBL" id="UUY04817.1"/>
    </source>
</evidence>
<dbReference type="InterPro" id="IPR016166">
    <property type="entry name" value="FAD-bd_PCMH"/>
</dbReference>
<evidence type="ECO:0000259" key="6">
    <source>
        <dbReference type="PROSITE" id="PS51387"/>
    </source>
</evidence>
<dbReference type="InterPro" id="IPR016167">
    <property type="entry name" value="FAD-bd_PCMH_sub1"/>
</dbReference>
<evidence type="ECO:0000256" key="2">
    <source>
        <dbReference type="ARBA" id="ARBA00005466"/>
    </source>
</evidence>
<comment type="cofactor">
    <cofactor evidence="1">
        <name>FAD</name>
        <dbReference type="ChEBI" id="CHEBI:57692"/>
    </cofactor>
</comment>
<dbReference type="InterPro" id="IPR006093">
    <property type="entry name" value="Oxy_OxRdtase_FAD_BS"/>
</dbReference>
<dbReference type="SUPFAM" id="SSF56176">
    <property type="entry name" value="FAD-binding/transporter-associated domain-like"/>
    <property type="match status" value="1"/>
</dbReference>
<proteinExistence type="inferred from homology"/>